<dbReference type="Proteomes" id="UP001339883">
    <property type="component" value="Unassembled WGS sequence"/>
</dbReference>
<dbReference type="EMBL" id="VTDN01000002">
    <property type="protein sequence ID" value="MEB5475972.1"/>
    <property type="molecule type" value="Genomic_DNA"/>
</dbReference>
<evidence type="ECO:0000259" key="1">
    <source>
        <dbReference type="Pfam" id="PF13264"/>
    </source>
</evidence>
<evidence type="ECO:0000313" key="3">
    <source>
        <dbReference type="Proteomes" id="UP001339883"/>
    </source>
</evidence>
<evidence type="ECO:0000313" key="2">
    <source>
        <dbReference type="EMBL" id="MEB5475972.1"/>
    </source>
</evidence>
<accession>A0ABU6DSR5</accession>
<feature type="domain" description="DUF4055" evidence="1">
    <location>
        <begin position="261"/>
        <end position="396"/>
    </location>
</feature>
<dbReference type="Pfam" id="PF13264">
    <property type="entry name" value="DUF4055"/>
    <property type="match status" value="1"/>
</dbReference>
<reference evidence="2 3" key="1">
    <citation type="submission" date="2019-08" db="EMBL/GenBank/DDBJ databases">
        <title>Five species of Acinetobacter isolated from floral nectar and animal pollinators.</title>
        <authorList>
            <person name="Hendry T.A."/>
        </authorList>
    </citation>
    <scope>NUCLEOTIDE SEQUENCE [LARGE SCALE GENOMIC DNA]</scope>
    <source>
        <strain evidence="2 3">MD18.27</strain>
    </source>
</reference>
<gene>
    <name evidence="2" type="ORF">I2F25_02680</name>
</gene>
<proteinExistence type="predicted"/>
<dbReference type="RefSeq" id="WP_325774551.1">
    <property type="nucleotide sequence ID" value="NZ_VTDN01000002.1"/>
</dbReference>
<organism evidence="2 3">
    <name type="scientific">Acinetobacter pollinis</name>
    <dbReference type="NCBI Taxonomy" id="2605270"/>
    <lineage>
        <taxon>Bacteria</taxon>
        <taxon>Pseudomonadati</taxon>
        <taxon>Pseudomonadota</taxon>
        <taxon>Gammaproteobacteria</taxon>
        <taxon>Moraxellales</taxon>
        <taxon>Moraxellaceae</taxon>
        <taxon>Acinetobacter</taxon>
    </lineage>
</organism>
<dbReference type="InterPro" id="IPR025129">
    <property type="entry name" value="DUF4055"/>
</dbReference>
<comment type="caution">
    <text evidence="2">The sequence shown here is derived from an EMBL/GenBank/DDBJ whole genome shotgun (WGS) entry which is preliminary data.</text>
</comment>
<name>A0ABU6DSR5_9GAMM</name>
<keyword evidence="3" id="KW-1185">Reference proteome</keyword>
<protein>
    <submittedName>
        <fullName evidence="2">DUF4055 domain-containing protein</fullName>
    </submittedName>
</protein>
<sequence>MTDVSFPHPDYIANLPIWVKVDDVCQGQSQVKKKGETYLSRHNKQDTSVEAQQQYKTYLEHAVFYGVTGKTLGSLVGAAYAKLPDFQRPNELDYLDVNANGQGMSVYQLTQTALRYLLKHYRCALYVDFPQVEPSKTRQDDKQKNAYAMMHVLPAVAVINWDTVMVGNQQKLSLVVIKETVTVRENDDFEMTTSDQYRVLRLENLNGQYVFTVQLYKSTDDSLFSPQEKYTPRDYNGNTWNYIPFTFIGAIDNSIALDNPPLLELVDLNLAHYQDSADFQESVYFVGQPQFSMPDVTEDMYELIKKDGLYIGCKNAFPTKIEMVQAQPNTLSQTAMDKKWEQMKEIGARLIEQGSATKTATQANNDDAVQHSVLSLCTVNISSAFTQALGWIARFMLPNSDSLNSEDLMFSIDQDFSKPQFDPERAKQLWEACLSNRYPYKGWYEYQRTGVVPDYSWEEVQALLEEEQVNAPLGGYQPNGVSNGSGQSQ</sequence>